<dbReference type="Gene3D" id="3.40.50.1000">
    <property type="entry name" value="HAD superfamily/HAD-like"/>
    <property type="match status" value="1"/>
</dbReference>
<comment type="caution">
    <text evidence="1">The sequence shown here is derived from an EMBL/GenBank/DDBJ whole genome shotgun (WGS) entry which is preliminary data.</text>
</comment>
<evidence type="ECO:0000313" key="2">
    <source>
        <dbReference type="Proteomes" id="UP000824101"/>
    </source>
</evidence>
<dbReference type="InterPro" id="IPR006379">
    <property type="entry name" value="HAD-SF_hydro_IIB"/>
</dbReference>
<dbReference type="Proteomes" id="UP000824101">
    <property type="component" value="Unassembled WGS sequence"/>
</dbReference>
<dbReference type="EMBL" id="DXBC01000176">
    <property type="protein sequence ID" value="HIZ80327.1"/>
    <property type="molecule type" value="Genomic_DNA"/>
</dbReference>
<dbReference type="InterPro" id="IPR036412">
    <property type="entry name" value="HAD-like_sf"/>
</dbReference>
<dbReference type="SFLD" id="SFLDS00003">
    <property type="entry name" value="Haloacid_Dehalogenase"/>
    <property type="match status" value="1"/>
</dbReference>
<reference evidence="1" key="2">
    <citation type="submission" date="2021-04" db="EMBL/GenBank/DDBJ databases">
        <authorList>
            <person name="Gilroy R."/>
        </authorList>
    </citation>
    <scope>NUCLEOTIDE SEQUENCE</scope>
    <source>
        <strain evidence="1">ChiBcec1-1093</strain>
    </source>
</reference>
<keyword evidence="1" id="KW-0378">Hydrolase</keyword>
<dbReference type="PANTHER" id="PTHR10000">
    <property type="entry name" value="PHOSPHOSERINE PHOSPHATASE"/>
    <property type="match status" value="1"/>
</dbReference>
<dbReference type="PANTHER" id="PTHR10000:SF25">
    <property type="entry name" value="PHOSPHATASE YKRA-RELATED"/>
    <property type="match status" value="1"/>
</dbReference>
<dbReference type="InterPro" id="IPR023214">
    <property type="entry name" value="HAD_sf"/>
</dbReference>
<dbReference type="PROSITE" id="PS01229">
    <property type="entry name" value="COF_2"/>
    <property type="match status" value="1"/>
</dbReference>
<dbReference type="Pfam" id="PF08282">
    <property type="entry name" value="Hydrolase_3"/>
    <property type="match status" value="1"/>
</dbReference>
<evidence type="ECO:0000313" key="1">
    <source>
        <dbReference type="EMBL" id="HIZ80327.1"/>
    </source>
</evidence>
<accession>A0A9D2GK40</accession>
<name>A0A9D2GK40_9FIRM</name>
<dbReference type="AlphaFoldDB" id="A0A9D2GK40"/>
<dbReference type="GO" id="GO:0016791">
    <property type="term" value="F:phosphatase activity"/>
    <property type="evidence" value="ECO:0007669"/>
    <property type="project" value="TreeGrafter"/>
</dbReference>
<dbReference type="GO" id="GO:0000287">
    <property type="term" value="F:magnesium ion binding"/>
    <property type="evidence" value="ECO:0007669"/>
    <property type="project" value="TreeGrafter"/>
</dbReference>
<organism evidence="1 2">
    <name type="scientific">Candidatus Lachnoclostridium stercorigallinarum</name>
    <dbReference type="NCBI Taxonomy" id="2838634"/>
    <lineage>
        <taxon>Bacteria</taxon>
        <taxon>Bacillati</taxon>
        <taxon>Bacillota</taxon>
        <taxon>Clostridia</taxon>
        <taxon>Lachnospirales</taxon>
        <taxon>Lachnospiraceae</taxon>
    </lineage>
</organism>
<dbReference type="Gene3D" id="3.30.1240.10">
    <property type="match status" value="1"/>
</dbReference>
<dbReference type="SUPFAM" id="SSF56784">
    <property type="entry name" value="HAD-like"/>
    <property type="match status" value="1"/>
</dbReference>
<gene>
    <name evidence="1" type="ORF">IAA17_11125</name>
</gene>
<protein>
    <submittedName>
        <fullName evidence="1">HAD family hydrolase</fullName>
    </submittedName>
</protein>
<dbReference type="InterPro" id="IPR000150">
    <property type="entry name" value="Cof"/>
</dbReference>
<dbReference type="GO" id="GO:0005829">
    <property type="term" value="C:cytosol"/>
    <property type="evidence" value="ECO:0007669"/>
    <property type="project" value="TreeGrafter"/>
</dbReference>
<sequence length="266" mass="30617">MDRKIAFFDIDGTLINVPEGLMSPTEETISALKRFQDQGNLIFIATSRGELPFHADGIQFDGFIGEDGHYITYKNEVLFDDLFTVDEVKRQMEVYRQFDGRCMYSGHQNCWCDCWEDEYIQKHRIAFSHTTAKPDNLIESFRAEDMKVIACCVMFKNVEDLRQAYEALKDDFTMVVYETGIIRMDVYRKGFKKGTAVRYMYEKLGIPKENTYAFGDGINDVEMMELVGHSVAMGNAVEELKAVAGEVTDDVMSNGIARYFEKYLLK</sequence>
<proteinExistence type="predicted"/>
<dbReference type="SFLD" id="SFLDG01140">
    <property type="entry name" value="C2.B:_Phosphomannomutase_and_P"/>
    <property type="match status" value="1"/>
</dbReference>
<dbReference type="NCBIfam" id="TIGR00099">
    <property type="entry name" value="Cof-subfamily"/>
    <property type="match status" value="1"/>
</dbReference>
<reference evidence="1" key="1">
    <citation type="journal article" date="2021" name="PeerJ">
        <title>Extensive microbial diversity within the chicken gut microbiome revealed by metagenomics and culture.</title>
        <authorList>
            <person name="Gilroy R."/>
            <person name="Ravi A."/>
            <person name="Getino M."/>
            <person name="Pursley I."/>
            <person name="Horton D.L."/>
            <person name="Alikhan N.F."/>
            <person name="Baker D."/>
            <person name="Gharbi K."/>
            <person name="Hall N."/>
            <person name="Watson M."/>
            <person name="Adriaenssens E.M."/>
            <person name="Foster-Nyarko E."/>
            <person name="Jarju S."/>
            <person name="Secka A."/>
            <person name="Antonio M."/>
            <person name="Oren A."/>
            <person name="Chaudhuri R.R."/>
            <person name="La Ragione R."/>
            <person name="Hildebrand F."/>
            <person name="Pallen M.J."/>
        </authorList>
    </citation>
    <scope>NUCLEOTIDE SEQUENCE</scope>
    <source>
        <strain evidence="1">ChiBcec1-1093</strain>
    </source>
</reference>
<dbReference type="NCBIfam" id="TIGR01484">
    <property type="entry name" value="HAD-SF-IIB"/>
    <property type="match status" value="1"/>
</dbReference>